<dbReference type="Gene3D" id="3.40.50.1240">
    <property type="entry name" value="Phosphoglycerate mutase-like"/>
    <property type="match status" value="1"/>
</dbReference>
<dbReference type="AlphaFoldDB" id="V2VWA5"/>
<dbReference type="SUPFAM" id="SSF53254">
    <property type="entry name" value="Phosphoglycerate mutase-like"/>
    <property type="match status" value="1"/>
</dbReference>
<dbReference type="PATRIC" id="fig|1341683.3.peg.1119"/>
<comment type="caution">
    <text evidence="1">The sequence shown here is derived from an EMBL/GenBank/DDBJ whole genome shotgun (WGS) entry which is preliminary data.</text>
</comment>
<keyword evidence="2" id="KW-1185">Reference proteome</keyword>
<dbReference type="PIRSF" id="PIRSF000709">
    <property type="entry name" value="6PFK_2-Ptase"/>
    <property type="match status" value="1"/>
</dbReference>
<reference evidence="1 2" key="1">
    <citation type="submission" date="2013-10" db="EMBL/GenBank/DDBJ databases">
        <title>The Genome Sequence of Acinetobacter brisouii CIP 110357.</title>
        <authorList>
            <consortium name="The Broad Institute Genomics Platform"/>
            <consortium name="The Broad Institute Genome Sequencing Center for Infectious Disease"/>
            <person name="Cerqueira G."/>
            <person name="Feldgarden M."/>
            <person name="Courvalin P."/>
            <person name="Grillot-Courvalin C."/>
            <person name="Clermont D."/>
            <person name="Rocha E."/>
            <person name="Yoon E.-J."/>
            <person name="Nemec A."/>
            <person name="Young S.K."/>
            <person name="Zeng Q."/>
            <person name="Gargeya S."/>
            <person name="Fitzgerald M."/>
            <person name="Abouelleil A."/>
            <person name="Alvarado L."/>
            <person name="Berlin A.M."/>
            <person name="Chapman S.B."/>
            <person name="Gainer-Dewar J."/>
            <person name="Goldberg J."/>
            <person name="Gnerre S."/>
            <person name="Griggs A."/>
            <person name="Gujja S."/>
            <person name="Hansen M."/>
            <person name="Howarth C."/>
            <person name="Imamovic A."/>
            <person name="Ireland A."/>
            <person name="Larimer J."/>
            <person name="McCowan C."/>
            <person name="Murphy C."/>
            <person name="Pearson M."/>
            <person name="Poon T.W."/>
            <person name="Priest M."/>
            <person name="Roberts A."/>
            <person name="Saif S."/>
            <person name="Shea T."/>
            <person name="Sykes S."/>
            <person name="Wortman J."/>
            <person name="Nusbaum C."/>
            <person name="Birren B."/>
        </authorList>
    </citation>
    <scope>NUCLEOTIDE SEQUENCE [LARGE SCALE GENOMIC DNA]</scope>
    <source>
        <strain evidence="1 2">CIP 110357</strain>
    </source>
</reference>
<organism evidence="1 2">
    <name type="scientific">Acinetobacter brisouii CIP 110357</name>
    <dbReference type="NCBI Taxonomy" id="1341683"/>
    <lineage>
        <taxon>Bacteria</taxon>
        <taxon>Pseudomonadati</taxon>
        <taxon>Pseudomonadota</taxon>
        <taxon>Gammaproteobacteria</taxon>
        <taxon>Moraxellales</taxon>
        <taxon>Moraxellaceae</taxon>
        <taxon>Acinetobacter</taxon>
    </lineage>
</organism>
<dbReference type="InterPro" id="IPR013078">
    <property type="entry name" value="His_Pase_superF_clade-1"/>
</dbReference>
<dbReference type="Pfam" id="PF00300">
    <property type="entry name" value="His_Phos_1"/>
    <property type="match status" value="1"/>
</dbReference>
<dbReference type="PANTHER" id="PTHR48100">
    <property type="entry name" value="BROAD-SPECIFICITY PHOSPHATASE YOR283W-RELATED"/>
    <property type="match status" value="1"/>
</dbReference>
<dbReference type="InterPro" id="IPR029033">
    <property type="entry name" value="His_PPase_superfam"/>
</dbReference>
<evidence type="ECO:0008006" key="3">
    <source>
        <dbReference type="Google" id="ProtNLM"/>
    </source>
</evidence>
<proteinExistence type="predicted"/>
<dbReference type="GO" id="GO:0005737">
    <property type="term" value="C:cytoplasm"/>
    <property type="evidence" value="ECO:0007669"/>
    <property type="project" value="TreeGrafter"/>
</dbReference>
<accession>V2VWA5</accession>
<evidence type="ECO:0000313" key="1">
    <source>
        <dbReference type="EMBL" id="ESK52034.1"/>
    </source>
</evidence>
<dbReference type="PANTHER" id="PTHR48100:SF1">
    <property type="entry name" value="HISTIDINE PHOSPHATASE FAMILY PROTEIN-RELATED"/>
    <property type="match status" value="1"/>
</dbReference>
<dbReference type="SMART" id="SM00855">
    <property type="entry name" value="PGAM"/>
    <property type="match status" value="1"/>
</dbReference>
<dbReference type="RefSeq" id="WP_004901340.1">
    <property type="nucleotide sequence ID" value="NZ_BBTI01000012.1"/>
</dbReference>
<name>V2VWA5_9GAMM</name>
<evidence type="ECO:0000313" key="2">
    <source>
        <dbReference type="Proteomes" id="UP000018418"/>
    </source>
</evidence>
<sequence length="199" mass="22995">MLQLDVLRHGQTIQGHTLRGHLDDALTAEGHQQMQDTIALYLQQHPVWDAIVASPLQRCLSFAQDIQQQFGLPIVTMPQFKELYFGDWEGLTLQYIHETQPEQLGRFWQDPCQYAPPQGENLLDFQNRLQQGCQMLLNQAQQQDWQKVLLVCHGGVIKWLKCMARQQPLTQLLTMPAELASIQAIYLKQNEHLQLSIQE</sequence>
<dbReference type="HOGENOM" id="CLU_033323_8_2_6"/>
<dbReference type="GO" id="GO:0016791">
    <property type="term" value="F:phosphatase activity"/>
    <property type="evidence" value="ECO:0007669"/>
    <property type="project" value="TreeGrafter"/>
</dbReference>
<dbReference type="CDD" id="cd07067">
    <property type="entry name" value="HP_PGM_like"/>
    <property type="match status" value="1"/>
</dbReference>
<dbReference type="EMBL" id="AYEU01000004">
    <property type="protein sequence ID" value="ESK52034.1"/>
    <property type="molecule type" value="Genomic_DNA"/>
</dbReference>
<gene>
    <name evidence="1" type="ORF">P255_01130</name>
</gene>
<dbReference type="STRING" id="396323.VH98_06675"/>
<dbReference type="Proteomes" id="UP000018418">
    <property type="component" value="Unassembled WGS sequence"/>
</dbReference>
<dbReference type="InterPro" id="IPR050275">
    <property type="entry name" value="PGM_Phosphatase"/>
</dbReference>
<dbReference type="OrthoDB" id="9783269at2"/>
<protein>
    <recommendedName>
        <fullName evidence="3">Alpha-ribazole phosphatase</fullName>
    </recommendedName>
</protein>